<dbReference type="InterPro" id="IPR005116">
    <property type="entry name" value="Transp-assoc_OB_typ1"/>
</dbReference>
<comment type="subcellular location">
    <subcellularLocation>
        <location evidence="1 12">Cell membrane</location>
        <topology evidence="1 12">Multi-pass membrane protein</topology>
    </subcellularLocation>
</comment>
<dbReference type="InterPro" id="IPR004606">
    <property type="entry name" value="Mop_domain"/>
</dbReference>
<dbReference type="Pfam" id="PF03459">
    <property type="entry name" value="TOBE"/>
    <property type="match status" value="1"/>
</dbReference>
<accession>A0A3Q9GKS6</accession>
<feature type="domain" description="ABC transmembrane type-1" evidence="14">
    <location>
        <begin position="50"/>
        <end position="257"/>
    </location>
</feature>
<feature type="domain" description="Mop" evidence="15">
    <location>
        <begin position="556"/>
        <end position="622"/>
    </location>
</feature>
<keyword evidence="10 12" id="KW-0472">Membrane</keyword>
<protein>
    <submittedName>
        <fullName evidence="16">Molybdate ABC transporter permease subunit</fullName>
    </submittedName>
</protein>
<dbReference type="InterPro" id="IPR017871">
    <property type="entry name" value="ABC_transporter-like_CS"/>
</dbReference>
<dbReference type="InterPro" id="IPR003593">
    <property type="entry name" value="AAA+_ATPase"/>
</dbReference>
<dbReference type="GO" id="GO:0005886">
    <property type="term" value="C:plasma membrane"/>
    <property type="evidence" value="ECO:0007669"/>
    <property type="project" value="UniProtKB-SubCell"/>
</dbReference>
<evidence type="ECO:0000313" key="17">
    <source>
        <dbReference type="Proteomes" id="UP000275951"/>
    </source>
</evidence>
<feature type="transmembrane region" description="Helical" evidence="12">
    <location>
        <begin position="57"/>
        <end position="79"/>
    </location>
</feature>
<dbReference type="InterPro" id="IPR035906">
    <property type="entry name" value="MetI-like_sf"/>
</dbReference>
<dbReference type="SUPFAM" id="SSF161098">
    <property type="entry name" value="MetI-like"/>
    <property type="match status" value="1"/>
</dbReference>
<dbReference type="PROSITE" id="PS00211">
    <property type="entry name" value="ABC_TRANSPORTER_1"/>
    <property type="match status" value="1"/>
</dbReference>
<dbReference type="GO" id="GO:0015098">
    <property type="term" value="F:molybdate ion transmembrane transporter activity"/>
    <property type="evidence" value="ECO:0007669"/>
    <property type="project" value="InterPro"/>
</dbReference>
<dbReference type="Pfam" id="PF00528">
    <property type="entry name" value="BPD_transp_1"/>
    <property type="match status" value="1"/>
</dbReference>
<dbReference type="EMBL" id="CP033905">
    <property type="protein sequence ID" value="AZR07196.1"/>
    <property type="molecule type" value="Genomic_DNA"/>
</dbReference>
<dbReference type="CDD" id="cd06261">
    <property type="entry name" value="TM_PBP2"/>
    <property type="match status" value="1"/>
</dbReference>
<dbReference type="Gene3D" id="3.40.50.300">
    <property type="entry name" value="P-loop containing nucleotide triphosphate hydrolases"/>
    <property type="match status" value="1"/>
</dbReference>
<evidence type="ECO:0000256" key="4">
    <source>
        <dbReference type="ARBA" id="ARBA00022475"/>
    </source>
</evidence>
<evidence type="ECO:0000256" key="9">
    <source>
        <dbReference type="ARBA" id="ARBA00022989"/>
    </source>
</evidence>
<keyword evidence="9 12" id="KW-1133">Transmembrane helix</keyword>
<feature type="transmembrane region" description="Helical" evidence="12">
    <location>
        <begin position="91"/>
        <end position="111"/>
    </location>
</feature>
<gene>
    <name evidence="16" type="primary">modB</name>
    <name evidence="16" type="ORF">EBQ10_07755</name>
</gene>
<dbReference type="InterPro" id="IPR027417">
    <property type="entry name" value="P-loop_NTPase"/>
</dbReference>
<keyword evidence="5 11" id="KW-0500">Molybdenum</keyword>
<name>A0A3Q9GKS6_9ACTO</name>
<feature type="domain" description="ABC transporter" evidence="13">
    <location>
        <begin position="286"/>
        <end position="505"/>
    </location>
</feature>
<evidence type="ECO:0000256" key="5">
    <source>
        <dbReference type="ARBA" id="ARBA00022505"/>
    </source>
</evidence>
<dbReference type="NCBIfam" id="TIGR01581">
    <property type="entry name" value="Mo_ABC_porter"/>
    <property type="match status" value="1"/>
</dbReference>
<dbReference type="GO" id="GO:0005524">
    <property type="term" value="F:ATP binding"/>
    <property type="evidence" value="ECO:0007669"/>
    <property type="project" value="UniProtKB-KW"/>
</dbReference>
<feature type="transmembrane region" description="Helical" evidence="12">
    <location>
        <begin position="131"/>
        <end position="151"/>
    </location>
</feature>
<evidence type="ECO:0000256" key="8">
    <source>
        <dbReference type="ARBA" id="ARBA00022840"/>
    </source>
</evidence>
<evidence type="ECO:0000256" key="2">
    <source>
        <dbReference type="ARBA" id="ARBA00007069"/>
    </source>
</evidence>
<evidence type="ECO:0000259" key="14">
    <source>
        <dbReference type="PROSITE" id="PS50928"/>
    </source>
</evidence>
<evidence type="ECO:0000259" key="13">
    <source>
        <dbReference type="PROSITE" id="PS50893"/>
    </source>
</evidence>
<proteinExistence type="inferred from homology"/>
<evidence type="ECO:0000256" key="3">
    <source>
        <dbReference type="ARBA" id="ARBA00022448"/>
    </source>
</evidence>
<dbReference type="PANTHER" id="PTHR30183:SF3">
    <property type="entry name" value="MOLYBDENUM TRANSPORT SYSTEM PERMEASE PROTEIN MODB"/>
    <property type="match status" value="1"/>
</dbReference>
<keyword evidence="4" id="KW-1003">Cell membrane</keyword>
<dbReference type="GO" id="GO:0016887">
    <property type="term" value="F:ATP hydrolysis activity"/>
    <property type="evidence" value="ECO:0007669"/>
    <property type="project" value="InterPro"/>
</dbReference>
<dbReference type="InterPro" id="IPR000515">
    <property type="entry name" value="MetI-like"/>
</dbReference>
<evidence type="ECO:0000259" key="15">
    <source>
        <dbReference type="PROSITE" id="PS51866"/>
    </source>
</evidence>
<evidence type="ECO:0000256" key="12">
    <source>
        <dbReference type="RuleBase" id="RU363032"/>
    </source>
</evidence>
<evidence type="ECO:0000256" key="6">
    <source>
        <dbReference type="ARBA" id="ARBA00022692"/>
    </source>
</evidence>
<evidence type="ECO:0000256" key="10">
    <source>
        <dbReference type="ARBA" id="ARBA00023136"/>
    </source>
</evidence>
<dbReference type="PROSITE" id="PS50928">
    <property type="entry name" value="ABC_TM1"/>
    <property type="match status" value="1"/>
</dbReference>
<sequence>MRLRAIPTGFWLPASMALVMLTLPLIGMASRVPWGQLGPILSSEASAAALLLSLRTGAISTAACLLVGTPLALILARAAELPRRPWWLTPLRALVLVPLVMPPVVAGLALLVTFGRRGLLGPALEVAGLQIPFTTTAVILAQVFVSLPFLVMTVEGGARAAGSDLEHAAQGLGASTWVQFSRITLPVLAPSVASGAALAFARSLGEFGATITFAGSMQDVTRTLPLEVYLQREQDPDAALALALLLIIIALLVTAVTTAIEARNGRRTEVSDVAEQPTAPVVVTRVSHPPVGFSLRADVPERGVDYELTGRPGETIALIGPNGSGKSTGVRLLAGDITSPQSRVDRPTAVGFLDQSPSLFAHMSVLDNVAFGPRCAGMKKDAARERALAELAGVGLAGLAERSPREISGGQAQRVALARVLAVDPQLLLLDEPFAALDRAAAAQLRAIIATRARDITTVLITHDLVDAVTLADRVAVLDAGRLVSLEPLQAALHRPATPFVASFAGVNMQFGTLGGAGLQVGGVTFQGVADGLGEGEPGAAVFEPTAVSLRRERAHGSPRNVFEARVRDIRADALGATVELDIGSGRPLYATITAAAVAELGVDVGTVLFAEVKAVQVRLIPTPNHSATGN</sequence>
<keyword evidence="8" id="KW-0067">ATP-binding</keyword>
<dbReference type="Pfam" id="PF00005">
    <property type="entry name" value="ABC_tran"/>
    <property type="match status" value="1"/>
</dbReference>
<keyword evidence="3 12" id="KW-0813">Transport</keyword>
<reference evidence="16 17" key="1">
    <citation type="submission" date="2018-11" db="EMBL/GenBank/DDBJ databases">
        <title>Multidrug-resistant genes are associated with an 42-kb island TGI1 carrying a complex class 1 integron in a Trueperella pyogenes.</title>
        <authorList>
            <person name="Dong W."/>
        </authorList>
    </citation>
    <scope>NUCLEOTIDE SEQUENCE [LARGE SCALE GENOMIC DNA]</scope>
    <source>
        <strain evidence="16 17">TP4</strain>
    </source>
</reference>
<evidence type="ECO:0000256" key="1">
    <source>
        <dbReference type="ARBA" id="ARBA00004651"/>
    </source>
</evidence>
<feature type="transmembrane region" description="Helical" evidence="12">
    <location>
        <begin position="239"/>
        <end position="260"/>
    </location>
</feature>
<dbReference type="PROSITE" id="PS50893">
    <property type="entry name" value="ABC_TRANSPORTER_2"/>
    <property type="match status" value="1"/>
</dbReference>
<organism evidence="16 17">
    <name type="scientific">Trueperella pyogenes</name>
    <dbReference type="NCBI Taxonomy" id="1661"/>
    <lineage>
        <taxon>Bacteria</taxon>
        <taxon>Bacillati</taxon>
        <taxon>Actinomycetota</taxon>
        <taxon>Actinomycetes</taxon>
        <taxon>Actinomycetales</taxon>
        <taxon>Actinomycetaceae</taxon>
        <taxon>Trueperella</taxon>
    </lineage>
</organism>
<dbReference type="InterPro" id="IPR006469">
    <property type="entry name" value="NifC_ABC_porter"/>
</dbReference>
<dbReference type="NCBIfam" id="TIGR02141">
    <property type="entry name" value="modB_ABC"/>
    <property type="match status" value="1"/>
</dbReference>
<dbReference type="SUPFAM" id="SSF50331">
    <property type="entry name" value="MOP-like"/>
    <property type="match status" value="1"/>
</dbReference>
<keyword evidence="6 12" id="KW-0812">Transmembrane</keyword>
<evidence type="ECO:0000256" key="11">
    <source>
        <dbReference type="PROSITE-ProRule" id="PRU01213"/>
    </source>
</evidence>
<dbReference type="InterPro" id="IPR003439">
    <property type="entry name" value="ABC_transporter-like_ATP-bd"/>
</dbReference>
<dbReference type="Gene3D" id="2.40.50.100">
    <property type="match status" value="1"/>
</dbReference>
<dbReference type="Proteomes" id="UP000275951">
    <property type="component" value="Chromosome"/>
</dbReference>
<dbReference type="RefSeq" id="WP_108726319.1">
    <property type="nucleotide sequence ID" value="NZ_CP029001.1"/>
</dbReference>
<dbReference type="AlphaFoldDB" id="A0A3Q9GKS6"/>
<dbReference type="InterPro" id="IPR008995">
    <property type="entry name" value="Mo/tungstate-bd_C_term_dom"/>
</dbReference>
<dbReference type="PROSITE" id="PS51866">
    <property type="entry name" value="MOP"/>
    <property type="match status" value="1"/>
</dbReference>
<dbReference type="SMART" id="SM00382">
    <property type="entry name" value="AAA"/>
    <property type="match status" value="1"/>
</dbReference>
<dbReference type="Gene3D" id="1.10.3720.10">
    <property type="entry name" value="MetI-like"/>
    <property type="match status" value="1"/>
</dbReference>
<dbReference type="InterPro" id="IPR011867">
    <property type="entry name" value="ModB_ABC"/>
</dbReference>
<dbReference type="PANTHER" id="PTHR30183">
    <property type="entry name" value="MOLYBDENUM TRANSPORT SYSTEM PERMEASE PROTEIN MODB"/>
    <property type="match status" value="1"/>
</dbReference>
<dbReference type="SUPFAM" id="SSF52540">
    <property type="entry name" value="P-loop containing nucleoside triphosphate hydrolases"/>
    <property type="match status" value="1"/>
</dbReference>
<evidence type="ECO:0000313" key="16">
    <source>
        <dbReference type="EMBL" id="AZR07196.1"/>
    </source>
</evidence>
<comment type="similarity">
    <text evidence="2">Belongs to the binding-protein-dependent transport system permease family. CysTW subfamily.</text>
</comment>
<evidence type="ECO:0000256" key="7">
    <source>
        <dbReference type="ARBA" id="ARBA00022741"/>
    </source>
</evidence>
<keyword evidence="7" id="KW-0547">Nucleotide-binding</keyword>